<organism evidence="11 12">
    <name type="scientific">Enterococcus alcedinis</name>
    <dbReference type="NCBI Taxonomy" id="1274384"/>
    <lineage>
        <taxon>Bacteria</taxon>
        <taxon>Bacillati</taxon>
        <taxon>Bacillota</taxon>
        <taxon>Bacilli</taxon>
        <taxon>Lactobacillales</taxon>
        <taxon>Enterococcaceae</taxon>
        <taxon>Enterococcus</taxon>
    </lineage>
</organism>
<dbReference type="SUPFAM" id="SSF46600">
    <property type="entry name" value="C-terminal UvrC-binding domain of UvrB"/>
    <property type="match status" value="1"/>
</dbReference>
<dbReference type="Pfam" id="PF08459">
    <property type="entry name" value="UvrC_RNaseH_dom"/>
    <property type="match status" value="1"/>
</dbReference>
<dbReference type="InterPro" id="IPR001162">
    <property type="entry name" value="UvrC_RNase_H_dom"/>
</dbReference>
<feature type="domain" description="GIY-YIG" evidence="9">
    <location>
        <begin position="14"/>
        <end position="91"/>
    </location>
</feature>
<dbReference type="PANTHER" id="PTHR30562">
    <property type="entry name" value="UVRC/OXIDOREDUCTASE"/>
    <property type="match status" value="1"/>
</dbReference>
<evidence type="ECO:0000259" key="8">
    <source>
        <dbReference type="PROSITE" id="PS50151"/>
    </source>
</evidence>
<dbReference type="PANTHER" id="PTHR30562:SF1">
    <property type="entry name" value="UVRABC SYSTEM PROTEIN C"/>
    <property type="match status" value="1"/>
</dbReference>
<dbReference type="InterPro" id="IPR004791">
    <property type="entry name" value="UvrC"/>
</dbReference>
<dbReference type="SMART" id="SM00465">
    <property type="entry name" value="GIYc"/>
    <property type="match status" value="1"/>
</dbReference>
<feature type="domain" description="UVR" evidence="8">
    <location>
        <begin position="197"/>
        <end position="232"/>
    </location>
</feature>
<keyword evidence="6 7" id="KW-0742">SOS response</keyword>
<dbReference type="EMBL" id="BMDT01000001">
    <property type="protein sequence ID" value="GGI64360.1"/>
    <property type="molecule type" value="Genomic_DNA"/>
</dbReference>
<dbReference type="InterPro" id="IPR001943">
    <property type="entry name" value="UVR_dom"/>
</dbReference>
<proteinExistence type="inferred from homology"/>
<dbReference type="InterPro" id="IPR000305">
    <property type="entry name" value="GIY-YIG_endonuc"/>
</dbReference>
<dbReference type="FunFam" id="3.30.420.340:FF:000002">
    <property type="entry name" value="UvrABC system protein C"/>
    <property type="match status" value="1"/>
</dbReference>
<evidence type="ECO:0000256" key="4">
    <source>
        <dbReference type="ARBA" id="ARBA00022881"/>
    </source>
</evidence>
<protein>
    <recommendedName>
        <fullName evidence="7">UvrABC system protein C</fullName>
        <shortName evidence="7">Protein UvrC</shortName>
    </recommendedName>
    <alternativeName>
        <fullName evidence="7">Excinuclease ABC subunit C</fullName>
    </alternativeName>
</protein>
<evidence type="ECO:0000259" key="10">
    <source>
        <dbReference type="PROSITE" id="PS50165"/>
    </source>
</evidence>
<keyword evidence="12" id="KW-1185">Reference proteome</keyword>
<evidence type="ECO:0000256" key="6">
    <source>
        <dbReference type="ARBA" id="ARBA00023236"/>
    </source>
</evidence>
<evidence type="ECO:0000313" key="12">
    <source>
        <dbReference type="Proteomes" id="UP000622610"/>
    </source>
</evidence>
<comment type="caution">
    <text evidence="11">The sequence shown here is derived from an EMBL/GenBank/DDBJ whole genome shotgun (WGS) entry which is preliminary data.</text>
</comment>
<dbReference type="Pfam" id="PF01541">
    <property type="entry name" value="GIY-YIG"/>
    <property type="match status" value="1"/>
</dbReference>
<comment type="subunit">
    <text evidence="7">Interacts with UvrB in an incision complex.</text>
</comment>
<dbReference type="SUPFAM" id="SSF47781">
    <property type="entry name" value="RuvA domain 2-like"/>
    <property type="match status" value="1"/>
</dbReference>
<dbReference type="AlphaFoldDB" id="A0A917JBU1"/>
<evidence type="ECO:0000256" key="1">
    <source>
        <dbReference type="ARBA" id="ARBA00022490"/>
    </source>
</evidence>
<dbReference type="Gene3D" id="4.10.860.10">
    <property type="entry name" value="UVR domain"/>
    <property type="match status" value="1"/>
</dbReference>
<dbReference type="InterPro" id="IPR047296">
    <property type="entry name" value="GIY-YIG_UvrC_Cho"/>
</dbReference>
<keyword evidence="2 7" id="KW-0227">DNA damage</keyword>
<evidence type="ECO:0000259" key="9">
    <source>
        <dbReference type="PROSITE" id="PS50164"/>
    </source>
</evidence>
<dbReference type="Gene3D" id="1.10.150.20">
    <property type="entry name" value="5' to 3' exonuclease, C-terminal subdomain"/>
    <property type="match status" value="1"/>
</dbReference>
<evidence type="ECO:0000313" key="11">
    <source>
        <dbReference type="EMBL" id="GGI64360.1"/>
    </source>
</evidence>
<dbReference type="InterPro" id="IPR050066">
    <property type="entry name" value="UvrABC_protein_C"/>
</dbReference>
<dbReference type="InterPro" id="IPR038476">
    <property type="entry name" value="UvrC_RNase_H_dom_sf"/>
</dbReference>
<dbReference type="HAMAP" id="MF_00203">
    <property type="entry name" value="UvrC"/>
    <property type="match status" value="1"/>
</dbReference>
<dbReference type="GO" id="GO:0009381">
    <property type="term" value="F:excinuclease ABC activity"/>
    <property type="evidence" value="ECO:0007669"/>
    <property type="project" value="UniProtKB-UniRule"/>
</dbReference>
<dbReference type="Gene3D" id="3.40.1440.10">
    <property type="entry name" value="GIY-YIG endonuclease"/>
    <property type="match status" value="1"/>
</dbReference>
<keyword evidence="4 7" id="KW-0267">Excision nuclease</keyword>
<sequence>MNEQIQHKLALLPDEPGCYLMKDKNGTIIYVGKAKVLKNRVRSYFTGSHDTKTTRLVSEIVDFEYIVTESNVEALLLEINLIKKNDPKYNIMLKDDKTYPFLKITNEKYPRLLITRKVLKDKAYYFGPYPDVRAANEIKKLLDRLFPLVKCGPGNTKRPCLYYHMGQCLCPYHFDVDPSVYQEIVEGIRQFLGGNYQEIEANIEVKMNRAAENLAFEQAAEFRDQIRAIESIMVKQKITQSDFMDRDVFGYAIDKGWMCVQVFFVRQGKLIERDVSIFPFYNEAPEDFLTFIGQFYQKNEHILPKEVLIPSEIDLESVEAVVATKVLKPQRGDKKKIVELAGKNARIALSEKFNLIERKEERTIGAIERLGDALNIPLPIRIEAFDNSNIMGTDPVSAMVVFVDGKPAKKEYRKYKIKTVQGPDDYASMREVIYRRYSRVLKEGLPLPDLIIIDGGKGQVDIAKDVLENQLGIDLPVAGLAKNDKHKTSELLYGDPLGVIGLKRNSAEFFLLQRIQDEVHRFAITFHRQLRSKTSFASKLDNIEGLGPKRKKLLLKEFKSLKNIQAATEEELIEKGLPKIVAKNVFEHLKNQTKGPIST</sequence>
<dbReference type="GO" id="GO:0009380">
    <property type="term" value="C:excinuclease repair complex"/>
    <property type="evidence" value="ECO:0007669"/>
    <property type="project" value="InterPro"/>
</dbReference>
<dbReference type="RefSeq" id="WP_188366224.1">
    <property type="nucleotide sequence ID" value="NZ_BMDT01000001.1"/>
</dbReference>
<dbReference type="NCBIfam" id="TIGR00194">
    <property type="entry name" value="uvrC"/>
    <property type="match status" value="1"/>
</dbReference>
<dbReference type="CDD" id="cd10434">
    <property type="entry name" value="GIY-YIG_UvrC_Cho"/>
    <property type="match status" value="1"/>
</dbReference>
<dbReference type="Gene3D" id="3.30.420.340">
    <property type="entry name" value="UvrC, RNAse H endonuclease domain"/>
    <property type="match status" value="1"/>
</dbReference>
<dbReference type="GO" id="GO:0009432">
    <property type="term" value="P:SOS response"/>
    <property type="evidence" value="ECO:0007669"/>
    <property type="project" value="UniProtKB-UniRule"/>
</dbReference>
<reference evidence="11" key="2">
    <citation type="submission" date="2020-09" db="EMBL/GenBank/DDBJ databases">
        <authorList>
            <person name="Sun Q."/>
            <person name="Sedlacek I."/>
        </authorList>
    </citation>
    <scope>NUCLEOTIDE SEQUENCE</scope>
    <source>
        <strain evidence="11">CCM 8433</strain>
    </source>
</reference>
<keyword evidence="3 7" id="KW-0228">DNA excision</keyword>
<evidence type="ECO:0000256" key="2">
    <source>
        <dbReference type="ARBA" id="ARBA00022763"/>
    </source>
</evidence>
<accession>A0A917JBU1</accession>
<dbReference type="FunFam" id="3.40.1440.10:FF:000001">
    <property type="entry name" value="UvrABC system protein C"/>
    <property type="match status" value="1"/>
</dbReference>
<dbReference type="PROSITE" id="PS50164">
    <property type="entry name" value="GIY_YIG"/>
    <property type="match status" value="1"/>
</dbReference>
<dbReference type="Proteomes" id="UP000622610">
    <property type="component" value="Unassembled WGS sequence"/>
</dbReference>
<comment type="function">
    <text evidence="7">The UvrABC repair system catalyzes the recognition and processing of DNA lesions. UvrC both incises the 5' and 3' sides of the lesion. The N-terminal half is responsible for the 3' incision and the C-terminal half is responsible for the 5' incision.</text>
</comment>
<dbReference type="InterPro" id="IPR010994">
    <property type="entry name" value="RuvA_2-like"/>
</dbReference>
<feature type="domain" description="UvrC family homology region profile" evidence="10">
    <location>
        <begin position="248"/>
        <end position="467"/>
    </location>
</feature>
<evidence type="ECO:0000256" key="7">
    <source>
        <dbReference type="HAMAP-Rule" id="MF_00203"/>
    </source>
</evidence>
<dbReference type="GO" id="GO:0003677">
    <property type="term" value="F:DNA binding"/>
    <property type="evidence" value="ECO:0007669"/>
    <property type="project" value="UniProtKB-UniRule"/>
</dbReference>
<dbReference type="Pfam" id="PF02151">
    <property type="entry name" value="UVR"/>
    <property type="match status" value="1"/>
</dbReference>
<dbReference type="InterPro" id="IPR036876">
    <property type="entry name" value="UVR_dom_sf"/>
</dbReference>
<dbReference type="GO" id="GO:0006289">
    <property type="term" value="P:nucleotide-excision repair"/>
    <property type="evidence" value="ECO:0007669"/>
    <property type="project" value="UniProtKB-UniRule"/>
</dbReference>
<dbReference type="Pfam" id="PF22920">
    <property type="entry name" value="UvrC_RNaseH"/>
    <property type="match status" value="1"/>
</dbReference>
<gene>
    <name evidence="11" type="primary">uvrC2</name>
    <name evidence="7" type="synonym">uvrC</name>
    <name evidence="11" type="ORF">GCM10011482_00140</name>
</gene>
<dbReference type="GO" id="GO:0005737">
    <property type="term" value="C:cytoplasm"/>
    <property type="evidence" value="ECO:0007669"/>
    <property type="project" value="UniProtKB-SubCell"/>
</dbReference>
<dbReference type="PROSITE" id="PS50151">
    <property type="entry name" value="UVR"/>
    <property type="match status" value="1"/>
</dbReference>
<dbReference type="SUPFAM" id="SSF82771">
    <property type="entry name" value="GIY-YIG endonuclease"/>
    <property type="match status" value="1"/>
</dbReference>
<comment type="subcellular location">
    <subcellularLocation>
        <location evidence="7">Cytoplasm</location>
    </subcellularLocation>
</comment>
<dbReference type="PROSITE" id="PS50165">
    <property type="entry name" value="UVRC"/>
    <property type="match status" value="1"/>
</dbReference>
<keyword evidence="1 7" id="KW-0963">Cytoplasm</keyword>
<dbReference type="InterPro" id="IPR035901">
    <property type="entry name" value="GIY-YIG_endonuc_sf"/>
</dbReference>
<evidence type="ECO:0000256" key="3">
    <source>
        <dbReference type="ARBA" id="ARBA00022769"/>
    </source>
</evidence>
<reference evidence="11" key="1">
    <citation type="journal article" date="2014" name="Int. J. Syst. Evol. Microbiol.">
        <title>Complete genome sequence of Corynebacterium casei LMG S-19264T (=DSM 44701T), isolated from a smear-ripened cheese.</title>
        <authorList>
            <consortium name="US DOE Joint Genome Institute (JGI-PGF)"/>
            <person name="Walter F."/>
            <person name="Albersmeier A."/>
            <person name="Kalinowski J."/>
            <person name="Ruckert C."/>
        </authorList>
    </citation>
    <scope>NUCLEOTIDE SEQUENCE</scope>
    <source>
        <strain evidence="11">CCM 8433</strain>
    </source>
</reference>
<comment type="similarity">
    <text evidence="7">Belongs to the UvrC family.</text>
</comment>
<evidence type="ECO:0000256" key="5">
    <source>
        <dbReference type="ARBA" id="ARBA00023204"/>
    </source>
</evidence>
<name>A0A917JBU1_9ENTE</name>
<keyword evidence="5 7" id="KW-0234">DNA repair</keyword>